<dbReference type="Pfam" id="PF19266">
    <property type="entry name" value="CIS_tube"/>
    <property type="match status" value="1"/>
</dbReference>
<dbReference type="eggNOG" id="COG1652">
    <property type="taxonomic scope" value="Bacteria"/>
</dbReference>
<dbReference type="InterPro" id="IPR018392">
    <property type="entry name" value="LysM"/>
</dbReference>
<dbReference type="RefSeq" id="WP_014022730.1">
    <property type="nucleotide sequence ID" value="NC_015914.1"/>
</dbReference>
<dbReference type="OrthoDB" id="9815939at2"/>
<organism evidence="2 3">
    <name type="scientific">Cyclobacterium marinum (strain ATCC 25205 / DSM 745 / LMG 13164 / NCIMB 1802)</name>
    <name type="common">Flectobacillus marinus</name>
    <dbReference type="NCBI Taxonomy" id="880070"/>
    <lineage>
        <taxon>Bacteria</taxon>
        <taxon>Pseudomonadati</taxon>
        <taxon>Bacteroidota</taxon>
        <taxon>Cytophagia</taxon>
        <taxon>Cytophagales</taxon>
        <taxon>Cyclobacteriaceae</taxon>
        <taxon>Cyclobacterium</taxon>
    </lineage>
</organism>
<evidence type="ECO:0000259" key="1">
    <source>
        <dbReference type="PROSITE" id="PS51782"/>
    </source>
</evidence>
<dbReference type="PROSITE" id="PS51782">
    <property type="entry name" value="LYSM"/>
    <property type="match status" value="1"/>
</dbReference>
<proteinExistence type="predicted"/>
<evidence type="ECO:0000313" key="3">
    <source>
        <dbReference type="Proteomes" id="UP000001635"/>
    </source>
</evidence>
<feature type="domain" description="LysM" evidence="1">
    <location>
        <begin position="174"/>
        <end position="221"/>
    </location>
</feature>
<name>G0J5K1_CYCMS</name>
<accession>G0J5K1</accession>
<dbReference type="KEGG" id="cmr:Cycma_4765"/>
<protein>
    <recommendedName>
        <fullName evidence="1">LysM domain-containing protein</fullName>
    </recommendedName>
</protein>
<keyword evidence="3" id="KW-1185">Reference proteome</keyword>
<reference evidence="3" key="1">
    <citation type="submission" date="2011-07" db="EMBL/GenBank/DDBJ databases">
        <title>The complete genome of Cyclobacterium marinum DSM 745.</title>
        <authorList>
            <person name="Lucas S."/>
            <person name="Han J."/>
            <person name="Lapidus A."/>
            <person name="Bruce D."/>
            <person name="Goodwin L."/>
            <person name="Pitluck S."/>
            <person name="Peters L."/>
            <person name="Kyrpides N."/>
            <person name="Mavromatis K."/>
            <person name="Ivanova N."/>
            <person name="Ovchinnikova G."/>
            <person name="Chertkov O."/>
            <person name="Detter J.C."/>
            <person name="Tapia R."/>
            <person name="Han C."/>
            <person name="Land M."/>
            <person name="Hauser L."/>
            <person name="Markowitz V."/>
            <person name="Cheng J.-F."/>
            <person name="Hugenholtz P."/>
            <person name="Woyke T."/>
            <person name="Wu D."/>
            <person name="Tindall B."/>
            <person name="Schuetze A."/>
            <person name="Brambilla E."/>
            <person name="Klenk H.-P."/>
            <person name="Eisen J.A."/>
        </authorList>
    </citation>
    <scope>NUCLEOTIDE SEQUENCE [LARGE SCALE GENOMIC DNA]</scope>
    <source>
        <strain evidence="3">ATCC 25205 / DSM 745 / LMG 13164 / NCIMB 1802</strain>
    </source>
</reference>
<gene>
    <name evidence="2" type="ordered locus">Cycma_4765</name>
</gene>
<dbReference type="EMBL" id="CP002955">
    <property type="protein sequence ID" value="AEL28450.1"/>
    <property type="molecule type" value="Genomic_DNA"/>
</dbReference>
<dbReference type="STRING" id="880070.Cycma_4765"/>
<dbReference type="Proteomes" id="UP000001635">
    <property type="component" value="Chromosome"/>
</dbReference>
<dbReference type="AlphaFoldDB" id="G0J5K1"/>
<dbReference type="InterPro" id="IPR045361">
    <property type="entry name" value="CIS_tube_prot_N"/>
</dbReference>
<sequence>MSEGKLEKLKLIAYSDPEFSEKVADGEFSTLLNPEKYAYQYKIEQNEDQAPGTSAAPIKFNKKLPEELDLEFLFDRTGIVKGKEKAEDGIIDDIEHFKKVVLNYNGEEHKPNYVMISWGSLLFKGSLVEMTVEFKLFRPDGTPLRAVAKAKFKGFVEDDLRMAKENRSSPDLTHYRIVKAGDNLPLMTQKIYGDPKYYLEVARVNNMVNFRDLKPGQAIYFPPIEKQGSPSN</sequence>
<evidence type="ECO:0000313" key="2">
    <source>
        <dbReference type="EMBL" id="AEL28450.1"/>
    </source>
</evidence>
<dbReference type="HOGENOM" id="CLU_075813_2_0_10"/>